<organism evidence="3 4">
    <name type="scientific">Microlunatus parietis</name>
    <dbReference type="NCBI Taxonomy" id="682979"/>
    <lineage>
        <taxon>Bacteria</taxon>
        <taxon>Bacillati</taxon>
        <taxon>Actinomycetota</taxon>
        <taxon>Actinomycetes</taxon>
        <taxon>Propionibacteriales</taxon>
        <taxon>Propionibacteriaceae</taxon>
        <taxon>Microlunatus</taxon>
    </lineage>
</organism>
<dbReference type="SUPFAM" id="SSF52266">
    <property type="entry name" value="SGNH hydrolase"/>
    <property type="match status" value="1"/>
</dbReference>
<gene>
    <name evidence="3" type="ORF">BKA15_005033</name>
</gene>
<comment type="caution">
    <text evidence="3">The sequence shown here is derived from an EMBL/GenBank/DDBJ whole genome shotgun (WGS) entry which is preliminary data.</text>
</comment>
<reference evidence="3 4" key="1">
    <citation type="submission" date="2020-07" db="EMBL/GenBank/DDBJ databases">
        <title>Sequencing the genomes of 1000 actinobacteria strains.</title>
        <authorList>
            <person name="Klenk H.-P."/>
        </authorList>
    </citation>
    <scope>NUCLEOTIDE SEQUENCE [LARGE SCALE GENOMIC DNA]</scope>
    <source>
        <strain evidence="3 4">DSM 22083</strain>
    </source>
</reference>
<dbReference type="InterPro" id="IPR013830">
    <property type="entry name" value="SGNH_hydro"/>
</dbReference>
<evidence type="ECO:0008006" key="5">
    <source>
        <dbReference type="Google" id="ProtNLM"/>
    </source>
</evidence>
<dbReference type="Pfam" id="PF14607">
    <property type="entry name" value="GxDLY"/>
    <property type="match status" value="1"/>
</dbReference>
<accession>A0A7Y9IBB5</accession>
<keyword evidence="4" id="KW-1185">Reference proteome</keyword>
<evidence type="ECO:0000259" key="1">
    <source>
        <dbReference type="Pfam" id="PF14606"/>
    </source>
</evidence>
<dbReference type="RefSeq" id="WP_179755398.1">
    <property type="nucleotide sequence ID" value="NZ_JACCBU010000001.1"/>
</dbReference>
<dbReference type="Pfam" id="PF14606">
    <property type="entry name" value="Lipase_GDSL_3"/>
    <property type="match status" value="1"/>
</dbReference>
<dbReference type="InterPro" id="IPR032740">
    <property type="entry name" value="GxDLY"/>
</dbReference>
<sequence>MDDAAFAWHPLATPEGKGWPDEATLRRYDRLPRHAEGRVSEDVWGLSRMSSSLYSRFRTDATEIRARWRLGLEQLAMWHMPNVAVSGLDLYGESEPGSWRWVGCAAASGFPEAENVLVTGLDPADRRYTVYFGLFNRLEDIEIGVPEGASFELVPADPTPPVVYYGTSIVHGAAASRPGMTLPAQLGRRLGRPVIGLGFSGRGKMEIELAELIGEIDAALWIVDCLPNMDADLVAERAVPFVQTLRARRPEGPIVLVEDRTWTGSWAKSSQAELSEAKRAAFRAGYEKLVADGTPDLHYVEGETLLGQDRDDTVDGSHPTDLGFLRMTDRLEAAVAPLLIKS</sequence>
<dbReference type="Proteomes" id="UP000569914">
    <property type="component" value="Unassembled WGS sequence"/>
</dbReference>
<dbReference type="EMBL" id="JACCBU010000001">
    <property type="protein sequence ID" value="NYE73704.1"/>
    <property type="molecule type" value="Genomic_DNA"/>
</dbReference>
<dbReference type="Gene3D" id="3.40.50.1110">
    <property type="entry name" value="SGNH hydrolase"/>
    <property type="match status" value="1"/>
</dbReference>
<proteinExistence type="predicted"/>
<name>A0A7Y9IBB5_9ACTN</name>
<evidence type="ECO:0000313" key="4">
    <source>
        <dbReference type="Proteomes" id="UP000569914"/>
    </source>
</evidence>
<dbReference type="AlphaFoldDB" id="A0A7Y9IBB5"/>
<dbReference type="InterPro" id="IPR036514">
    <property type="entry name" value="SGNH_hydro_sf"/>
</dbReference>
<evidence type="ECO:0000313" key="3">
    <source>
        <dbReference type="EMBL" id="NYE73704.1"/>
    </source>
</evidence>
<evidence type="ECO:0000259" key="2">
    <source>
        <dbReference type="Pfam" id="PF14607"/>
    </source>
</evidence>
<feature type="domain" description="SGNH hydrolase-type esterase" evidence="1">
    <location>
        <begin position="161"/>
        <end position="333"/>
    </location>
</feature>
<dbReference type="Gene3D" id="2.60.120.260">
    <property type="entry name" value="Galactose-binding domain-like"/>
    <property type="match status" value="1"/>
</dbReference>
<feature type="domain" description="SGNH hydrolase-type esterase N-terminal" evidence="2">
    <location>
        <begin position="15"/>
        <end position="151"/>
    </location>
</feature>
<protein>
    <recommendedName>
        <fullName evidence="5">Lysophospholipase L1</fullName>
    </recommendedName>
</protein>